<name>B9D338_CAMRE</name>
<gene>
    <name evidence="2" type="ORF">CAMRE0001_1473</name>
</gene>
<keyword evidence="3" id="KW-1185">Reference proteome</keyword>
<evidence type="ECO:0000313" key="2">
    <source>
        <dbReference type="EMBL" id="EEF13593.1"/>
    </source>
</evidence>
<evidence type="ECO:0000256" key="1">
    <source>
        <dbReference type="SAM" id="MobiDB-lite"/>
    </source>
</evidence>
<dbReference type="EMBL" id="ACFU01000017">
    <property type="protein sequence ID" value="EEF13593.1"/>
    <property type="molecule type" value="Genomic_DNA"/>
</dbReference>
<feature type="region of interest" description="Disordered" evidence="1">
    <location>
        <begin position="1"/>
        <end position="40"/>
    </location>
</feature>
<accession>B9D338</accession>
<reference evidence="2 3" key="1">
    <citation type="submission" date="2008-08" db="EMBL/GenBank/DDBJ databases">
        <authorList>
            <person name="Madupu R."/>
            <person name="Durkin A.S."/>
            <person name="Torralba M."/>
            <person name="Methe B."/>
            <person name="Sutton G.G."/>
            <person name="Strausberg R.L."/>
            <person name="Nelson K.E."/>
        </authorList>
    </citation>
    <scope>NUCLEOTIDE SEQUENCE [LARGE SCALE GENOMIC DNA]</scope>
    <source>
        <strain evidence="2 3">RM3267</strain>
    </source>
</reference>
<comment type="caution">
    <text evidence="2">The sequence shown here is derived from an EMBL/GenBank/DDBJ whole genome shotgun (WGS) entry which is preliminary data.</text>
</comment>
<organism evidence="2 3">
    <name type="scientific">Campylobacter rectus RM3267</name>
    <dbReference type="NCBI Taxonomy" id="553218"/>
    <lineage>
        <taxon>Bacteria</taxon>
        <taxon>Pseudomonadati</taxon>
        <taxon>Campylobacterota</taxon>
        <taxon>Epsilonproteobacteria</taxon>
        <taxon>Campylobacterales</taxon>
        <taxon>Campylobacteraceae</taxon>
        <taxon>Campylobacter</taxon>
    </lineage>
</organism>
<proteinExistence type="predicted"/>
<protein>
    <submittedName>
        <fullName evidence="2">Uncharacterized protein</fullName>
    </submittedName>
</protein>
<dbReference type="Proteomes" id="UP000003082">
    <property type="component" value="Unassembled WGS sequence"/>
</dbReference>
<evidence type="ECO:0000313" key="3">
    <source>
        <dbReference type="Proteomes" id="UP000003082"/>
    </source>
</evidence>
<feature type="compositionally biased region" description="Basic residues" evidence="1">
    <location>
        <begin position="1"/>
        <end position="13"/>
    </location>
</feature>
<dbReference type="AlphaFoldDB" id="B9D338"/>
<sequence>MGKFKRRAVKMRSRPPYPQRYFAQPNRSKKHPRSNDRSQI</sequence>